<protein>
    <recommendedName>
        <fullName evidence="4">Tripartite tricarboxylate transporter substrate binding protein</fullName>
    </recommendedName>
</protein>
<comment type="similarity">
    <text evidence="1">Belongs to the UPF0065 (bug) family.</text>
</comment>
<dbReference type="InterPro" id="IPR042100">
    <property type="entry name" value="Bug_dom1"/>
</dbReference>
<dbReference type="Proteomes" id="UP000600101">
    <property type="component" value="Unassembled WGS sequence"/>
</dbReference>
<dbReference type="Pfam" id="PF03401">
    <property type="entry name" value="TctC"/>
    <property type="match status" value="1"/>
</dbReference>
<evidence type="ECO:0000256" key="1">
    <source>
        <dbReference type="ARBA" id="ARBA00006987"/>
    </source>
</evidence>
<evidence type="ECO:0008006" key="4">
    <source>
        <dbReference type="Google" id="ProtNLM"/>
    </source>
</evidence>
<evidence type="ECO:0000313" key="2">
    <source>
        <dbReference type="EMBL" id="MBC4017985.1"/>
    </source>
</evidence>
<dbReference type="PANTHER" id="PTHR42928">
    <property type="entry name" value="TRICARBOXYLATE-BINDING PROTEIN"/>
    <property type="match status" value="1"/>
</dbReference>
<dbReference type="PANTHER" id="PTHR42928:SF5">
    <property type="entry name" value="BLR1237 PROTEIN"/>
    <property type="match status" value="1"/>
</dbReference>
<comment type="caution">
    <text evidence="2">The sequence shown here is derived from an EMBL/GenBank/DDBJ whole genome shotgun (WGS) entry which is preliminary data.</text>
</comment>
<evidence type="ECO:0000313" key="3">
    <source>
        <dbReference type="Proteomes" id="UP000600101"/>
    </source>
</evidence>
<gene>
    <name evidence="2" type="ORF">H7965_22035</name>
</gene>
<dbReference type="EMBL" id="JACOMF010000039">
    <property type="protein sequence ID" value="MBC4017985.1"/>
    <property type="molecule type" value="Genomic_DNA"/>
</dbReference>
<reference evidence="2" key="1">
    <citation type="submission" date="2020-08" db="EMBL/GenBank/DDBJ databases">
        <authorList>
            <person name="Hu Y."/>
            <person name="Nguyen S.V."/>
            <person name="Li F."/>
            <person name="Fanning S."/>
        </authorList>
    </citation>
    <scope>NUCLEOTIDE SEQUENCE</scope>
    <source>
        <strain evidence="2">SYSU D8009</strain>
    </source>
</reference>
<organism evidence="2 3">
    <name type="scientific">Siccirubricoccus deserti</name>
    <dbReference type="NCBI Taxonomy" id="2013562"/>
    <lineage>
        <taxon>Bacteria</taxon>
        <taxon>Pseudomonadati</taxon>
        <taxon>Pseudomonadota</taxon>
        <taxon>Alphaproteobacteria</taxon>
        <taxon>Acetobacterales</taxon>
        <taxon>Roseomonadaceae</taxon>
        <taxon>Siccirubricoccus</taxon>
    </lineage>
</organism>
<accession>A0A9X0R241</accession>
<dbReference type="AlphaFoldDB" id="A0A9X0R241"/>
<sequence length="74" mass="7915">MPALARAESWPSRPVRIVIPFAPGGPMEPVNRILADWLTRRFGQPFVIDNRPGATGTIGSAAVARAAPMATRCC</sequence>
<name>A0A9X0R241_9PROT</name>
<keyword evidence="3" id="KW-1185">Reference proteome</keyword>
<proteinExistence type="inferred from homology"/>
<dbReference type="Gene3D" id="3.40.190.150">
    <property type="entry name" value="Bordetella uptake gene, domain 1"/>
    <property type="match status" value="1"/>
</dbReference>
<dbReference type="InterPro" id="IPR005064">
    <property type="entry name" value="BUG"/>
</dbReference>